<reference evidence="1 2" key="1">
    <citation type="submission" date="2023-10" db="EMBL/GenBank/DDBJ databases">
        <title>Chromosome-scale genome assembly provides insights into flower coloration mechanisms of Canna indica.</title>
        <authorList>
            <person name="Li C."/>
        </authorList>
    </citation>
    <scope>NUCLEOTIDE SEQUENCE [LARGE SCALE GENOMIC DNA]</scope>
    <source>
        <tissue evidence="1">Flower</tissue>
    </source>
</reference>
<name>A0AAQ3JV02_9LILI</name>
<dbReference type="AlphaFoldDB" id="A0AAQ3JV02"/>
<evidence type="ECO:0000313" key="2">
    <source>
        <dbReference type="Proteomes" id="UP001327560"/>
    </source>
</evidence>
<accession>A0AAQ3JV02</accession>
<dbReference type="Proteomes" id="UP001327560">
    <property type="component" value="Chromosome 2"/>
</dbReference>
<dbReference type="EMBL" id="CP136891">
    <property type="protein sequence ID" value="WOK96601.1"/>
    <property type="molecule type" value="Genomic_DNA"/>
</dbReference>
<protein>
    <submittedName>
        <fullName evidence="1">Uncharacterized protein</fullName>
    </submittedName>
</protein>
<gene>
    <name evidence="1" type="ORF">Cni_G05308</name>
</gene>
<proteinExistence type="predicted"/>
<keyword evidence="2" id="KW-1185">Reference proteome</keyword>
<evidence type="ECO:0000313" key="1">
    <source>
        <dbReference type="EMBL" id="WOK96601.1"/>
    </source>
</evidence>
<sequence>MAAAASSSSFAVSIENRRLLAQRTGSSMSLPGLFLNENSSGRPWSCACYAHVGVELALDFFKVQNPSCVHDLETYIGLLKCPKMVQVHKNGVDLVEKARMMLRKQRFEGWPWQDVARQVGDLVQSLSLI</sequence>
<organism evidence="1 2">
    <name type="scientific">Canna indica</name>
    <name type="common">Indian-shot</name>
    <dbReference type="NCBI Taxonomy" id="4628"/>
    <lineage>
        <taxon>Eukaryota</taxon>
        <taxon>Viridiplantae</taxon>
        <taxon>Streptophyta</taxon>
        <taxon>Embryophyta</taxon>
        <taxon>Tracheophyta</taxon>
        <taxon>Spermatophyta</taxon>
        <taxon>Magnoliopsida</taxon>
        <taxon>Liliopsida</taxon>
        <taxon>Zingiberales</taxon>
        <taxon>Cannaceae</taxon>
        <taxon>Canna</taxon>
    </lineage>
</organism>